<evidence type="ECO:0000256" key="2">
    <source>
        <dbReference type="ARBA" id="ARBA00022475"/>
    </source>
</evidence>
<keyword evidence="5 7" id="KW-0472">Membrane</keyword>
<keyword evidence="3 7" id="KW-0812">Transmembrane</keyword>
<protein>
    <submittedName>
        <fullName evidence="9">MMPL family transporter</fullName>
    </submittedName>
</protein>
<evidence type="ECO:0000313" key="9">
    <source>
        <dbReference type="EMBL" id="MVU80770.1"/>
    </source>
</evidence>
<feature type="region of interest" description="Disordered" evidence="6">
    <location>
        <begin position="801"/>
        <end position="842"/>
    </location>
</feature>
<feature type="transmembrane region" description="Helical" evidence="7">
    <location>
        <begin position="243"/>
        <end position="264"/>
    </location>
</feature>
<dbReference type="SUPFAM" id="SSF82866">
    <property type="entry name" value="Multidrug efflux transporter AcrB transmembrane domain"/>
    <property type="match status" value="2"/>
</dbReference>
<accession>A0A7K1V2A9</accession>
<dbReference type="InterPro" id="IPR004869">
    <property type="entry name" value="MMPL_dom"/>
</dbReference>
<dbReference type="RefSeq" id="WP_157390340.1">
    <property type="nucleotide sequence ID" value="NZ_WRPP01000005.1"/>
</dbReference>
<feature type="transmembrane region" description="Helical" evidence="7">
    <location>
        <begin position="311"/>
        <end position="340"/>
    </location>
</feature>
<comment type="caution">
    <text evidence="9">The sequence shown here is derived from an EMBL/GenBank/DDBJ whole genome shotgun (WGS) entry which is preliminary data.</text>
</comment>
<dbReference type="PROSITE" id="PS50156">
    <property type="entry name" value="SSD"/>
    <property type="match status" value="1"/>
</dbReference>
<sequence length="842" mass="87365">MSTLLYRIGRTAYRRPWLFIAPWVVILHVIITLLAVYPPQLSSEVRIDGTPAQHLIDDLGQKMPLMSGGQGIIAFETENGSRIDQGENLGALLAAVDQVYASDHVIDTREVLKQEAAKGMNSPALRAAAAVTPSGAADHGAAATPLAIDGQPVPGVLVSPDRTSAVLQFQFDKQTFELPADTIDNTVAAAKHATAGHGIAVLPSASMVQLPEIVGAGEVVGVGIAALVLLVTLGSLVAAGLPLVTALSGVGVGVGGTLVISHLISLHSLSAVLGLMIGLAVGIDYALFIVNRQRRYILDQGMSAEEATGRALGTSGTAVVFAGSTVAIALTALAIVRIHLITTMGIAATATVLIAVLTAVTLLPALLGLAGERICSPKARLRAASPRATATPARPPLAVATAWVGLVTRHRFLAATAALLITGLLAFPATQMSLGLPSGASYSGGTTQRESYEVVKDHFGPGYNGPLVVVADAGNREAPIATTDIAGLYRDLTQLPGVTAVTLGGVSDNGRTVVLSVVPSSGPTDAATEQLVHEIRGQAATFASDRNVDVGVTGFTALGIDVSARLAHALPVYLAVVAVLSIFLLALVFRSIVIPIKATLGFVLSILAAFGATTAVFQHGWGQSLLGFHATSPILAVLPIVATGLLYGLAMDYEVFLVSAMKEAHADGRHGDEAIAHGFEHAARVVVAAAAIMAAVFAGFIFTDDPMIRQFGFALAVGVIVDAFVVRMLLVPAVMSICGDAVWWMPQALQRVLPNIDIEGRSLNAERSGPAIGNRQPAHTCEFASPAMNVVPHPIGCGTTPLPPPRCRRRFRTPPLRQSADDMAHRTSQSVGRGTGSVDRSR</sequence>
<evidence type="ECO:0000256" key="1">
    <source>
        <dbReference type="ARBA" id="ARBA00004651"/>
    </source>
</evidence>
<feature type="transmembrane region" description="Helical" evidence="7">
    <location>
        <begin position="346"/>
        <end position="370"/>
    </location>
</feature>
<proteinExistence type="predicted"/>
<comment type="subcellular location">
    <subcellularLocation>
        <location evidence="1">Cell membrane</location>
        <topology evidence="1">Multi-pass membrane protein</topology>
    </subcellularLocation>
</comment>
<feature type="transmembrane region" description="Helical" evidence="7">
    <location>
        <begin position="600"/>
        <end position="621"/>
    </location>
</feature>
<feature type="transmembrane region" description="Helical" evidence="7">
    <location>
        <begin position="270"/>
        <end position="290"/>
    </location>
</feature>
<dbReference type="GO" id="GO:0005886">
    <property type="term" value="C:plasma membrane"/>
    <property type="evidence" value="ECO:0007669"/>
    <property type="project" value="UniProtKB-SubCell"/>
</dbReference>
<feature type="transmembrane region" description="Helical" evidence="7">
    <location>
        <begin position="633"/>
        <end position="661"/>
    </location>
</feature>
<feature type="transmembrane region" description="Helical" evidence="7">
    <location>
        <begin position="708"/>
        <end position="730"/>
    </location>
</feature>
<dbReference type="Proteomes" id="UP000466794">
    <property type="component" value="Unassembled WGS sequence"/>
</dbReference>
<evidence type="ECO:0000256" key="4">
    <source>
        <dbReference type="ARBA" id="ARBA00022989"/>
    </source>
</evidence>
<evidence type="ECO:0000256" key="5">
    <source>
        <dbReference type="ARBA" id="ARBA00023136"/>
    </source>
</evidence>
<evidence type="ECO:0000313" key="10">
    <source>
        <dbReference type="Proteomes" id="UP000466794"/>
    </source>
</evidence>
<feature type="transmembrane region" description="Helical" evidence="7">
    <location>
        <begin position="412"/>
        <end position="429"/>
    </location>
</feature>
<organism evidence="9 10">
    <name type="scientific">Nocardia terrae</name>
    <dbReference type="NCBI Taxonomy" id="2675851"/>
    <lineage>
        <taxon>Bacteria</taxon>
        <taxon>Bacillati</taxon>
        <taxon>Actinomycetota</taxon>
        <taxon>Actinomycetes</taxon>
        <taxon>Mycobacteriales</taxon>
        <taxon>Nocardiaceae</taxon>
        <taxon>Nocardia</taxon>
    </lineage>
</organism>
<dbReference type="PANTHER" id="PTHR33406">
    <property type="entry name" value="MEMBRANE PROTEIN MJ1562-RELATED"/>
    <property type="match status" value="1"/>
</dbReference>
<evidence type="ECO:0000256" key="6">
    <source>
        <dbReference type="SAM" id="MobiDB-lite"/>
    </source>
</evidence>
<keyword evidence="10" id="KW-1185">Reference proteome</keyword>
<name>A0A7K1V2A9_9NOCA</name>
<feature type="transmembrane region" description="Helical" evidence="7">
    <location>
        <begin position="17"/>
        <end position="37"/>
    </location>
</feature>
<dbReference type="Gene3D" id="1.20.1640.10">
    <property type="entry name" value="Multidrug efflux transporter AcrB transmembrane domain"/>
    <property type="match status" value="2"/>
</dbReference>
<feature type="domain" description="SSD" evidence="8">
    <location>
        <begin position="219"/>
        <end position="369"/>
    </location>
</feature>
<reference evidence="9 10" key="1">
    <citation type="submission" date="2019-12" db="EMBL/GenBank/DDBJ databases">
        <title>Nocardia sp. nov. ET3-3 isolated from soil.</title>
        <authorList>
            <person name="Kanchanasin P."/>
            <person name="Tanasupawat S."/>
            <person name="Yuki M."/>
            <person name="Kudo T."/>
        </authorList>
    </citation>
    <scope>NUCLEOTIDE SEQUENCE [LARGE SCALE GENOMIC DNA]</scope>
    <source>
        <strain evidence="9 10">ET3-3</strain>
    </source>
</reference>
<evidence type="ECO:0000256" key="7">
    <source>
        <dbReference type="SAM" id="Phobius"/>
    </source>
</evidence>
<feature type="transmembrane region" description="Helical" evidence="7">
    <location>
        <begin position="572"/>
        <end position="593"/>
    </location>
</feature>
<feature type="transmembrane region" description="Helical" evidence="7">
    <location>
        <begin position="213"/>
        <end position="236"/>
    </location>
</feature>
<keyword evidence="4 7" id="KW-1133">Transmembrane helix</keyword>
<dbReference type="InterPro" id="IPR050545">
    <property type="entry name" value="Mycobact_MmpL"/>
</dbReference>
<feature type="transmembrane region" description="Helical" evidence="7">
    <location>
        <begin position="682"/>
        <end position="702"/>
    </location>
</feature>
<dbReference type="Pfam" id="PF03176">
    <property type="entry name" value="MMPL"/>
    <property type="match status" value="2"/>
</dbReference>
<keyword evidence="2" id="KW-1003">Cell membrane</keyword>
<dbReference type="EMBL" id="WRPP01000005">
    <property type="protein sequence ID" value="MVU80770.1"/>
    <property type="molecule type" value="Genomic_DNA"/>
</dbReference>
<gene>
    <name evidence="9" type="ORF">GPX89_26395</name>
</gene>
<dbReference type="AlphaFoldDB" id="A0A7K1V2A9"/>
<evidence type="ECO:0000256" key="3">
    <source>
        <dbReference type="ARBA" id="ARBA00022692"/>
    </source>
</evidence>
<dbReference type="InterPro" id="IPR000731">
    <property type="entry name" value="SSD"/>
</dbReference>
<dbReference type="PANTHER" id="PTHR33406:SF13">
    <property type="entry name" value="MEMBRANE PROTEIN YDFJ"/>
    <property type="match status" value="1"/>
</dbReference>
<evidence type="ECO:0000259" key="8">
    <source>
        <dbReference type="PROSITE" id="PS50156"/>
    </source>
</evidence>